<name>A0AA97AND3_9CYAN</name>
<evidence type="ECO:0000256" key="1">
    <source>
        <dbReference type="SAM" id="MobiDB-lite"/>
    </source>
</evidence>
<organism evidence="2">
    <name type="scientific">Leptolyngbya sp. NK1-12</name>
    <dbReference type="NCBI Taxonomy" id="2547451"/>
    <lineage>
        <taxon>Bacteria</taxon>
        <taxon>Bacillati</taxon>
        <taxon>Cyanobacteriota</taxon>
        <taxon>Cyanophyceae</taxon>
        <taxon>Leptolyngbyales</taxon>
        <taxon>Leptolyngbyaceae</taxon>
        <taxon>Leptolyngbya group</taxon>
        <taxon>Leptolyngbya</taxon>
    </lineage>
</organism>
<reference evidence="2" key="1">
    <citation type="submission" date="2020-05" db="EMBL/GenBank/DDBJ databases">
        <authorList>
            <person name="Zhu T."/>
            <person name="Keshari N."/>
            <person name="Lu X."/>
        </authorList>
    </citation>
    <scope>NUCLEOTIDE SEQUENCE</scope>
    <source>
        <strain evidence="2">NK1-12</strain>
    </source>
</reference>
<evidence type="ECO:0000313" key="2">
    <source>
        <dbReference type="EMBL" id="WNZ26672.1"/>
    </source>
</evidence>
<dbReference type="AlphaFoldDB" id="A0AA97AND3"/>
<accession>A0AA97AND3</accession>
<protein>
    <submittedName>
        <fullName evidence="2">Uncharacterized protein</fullName>
    </submittedName>
</protein>
<feature type="region of interest" description="Disordered" evidence="1">
    <location>
        <begin position="58"/>
        <end position="115"/>
    </location>
</feature>
<proteinExistence type="predicted"/>
<gene>
    <name evidence="2" type="ORF">HJG54_18160</name>
</gene>
<feature type="compositionally biased region" description="Low complexity" evidence="1">
    <location>
        <begin position="72"/>
        <end position="92"/>
    </location>
</feature>
<dbReference type="EMBL" id="CP053586">
    <property type="protein sequence ID" value="WNZ26672.1"/>
    <property type="molecule type" value="Genomic_DNA"/>
</dbReference>
<sequence>MRNPAPRTNAGNAFYLDADSAKTLGNLDYMRSSKSVRRTFPKAKVGEDNELVRNISAMEAERLGVSPAPTQPTADSAGATTTSSPTPSAAPNSERRSADSSMDMFRAMAREIKKG</sequence>